<proteinExistence type="predicted"/>
<gene>
    <name evidence="1" type="ORF">ARHIZOSPH14_25910</name>
</gene>
<dbReference type="RefSeq" id="WP_281885645.1">
    <property type="nucleotide sequence ID" value="NZ_BSDP01000001.1"/>
</dbReference>
<comment type="caution">
    <text evidence="1">The sequence shown here is derived from an EMBL/GenBank/DDBJ whole genome shotgun (WGS) entry which is preliminary data.</text>
</comment>
<evidence type="ECO:0000313" key="1">
    <source>
        <dbReference type="EMBL" id="GLI28349.1"/>
    </source>
</evidence>
<dbReference type="Proteomes" id="UP001144396">
    <property type="component" value="Unassembled WGS sequence"/>
</dbReference>
<keyword evidence="2" id="KW-1185">Reference proteome</keyword>
<name>A0A9W6FPS8_9MICO</name>
<organism evidence="1 2">
    <name type="scientific">Agromyces rhizosphaerae</name>
    <dbReference type="NCBI Taxonomy" id="88374"/>
    <lineage>
        <taxon>Bacteria</taxon>
        <taxon>Bacillati</taxon>
        <taxon>Actinomycetota</taxon>
        <taxon>Actinomycetes</taxon>
        <taxon>Micrococcales</taxon>
        <taxon>Microbacteriaceae</taxon>
        <taxon>Agromyces</taxon>
    </lineage>
</organism>
<evidence type="ECO:0000313" key="2">
    <source>
        <dbReference type="Proteomes" id="UP001144396"/>
    </source>
</evidence>
<protein>
    <submittedName>
        <fullName evidence="1">Uncharacterized protein</fullName>
    </submittedName>
</protein>
<accession>A0A9W6FPS8</accession>
<sequence length="117" mass="12923">MEFVLNEYVQLRFDGDLDAEGPTVLTSWVWPVVVSGGREWRESDRGYADALRSLAPGTVLSTAEGTGVGIRVTFDTGVVVIHPTIDEVQVEIAMLHGFADQAWDVWRPGEESFEDVV</sequence>
<reference evidence="1" key="1">
    <citation type="submission" date="2022-12" db="EMBL/GenBank/DDBJ databases">
        <title>Reference genome sequencing for broad-spectrum identification of bacterial and archaeal isolates by mass spectrometry.</title>
        <authorList>
            <person name="Sekiguchi Y."/>
            <person name="Tourlousse D.M."/>
        </authorList>
    </citation>
    <scope>NUCLEOTIDE SEQUENCE</scope>
    <source>
        <strain evidence="1">14</strain>
    </source>
</reference>
<dbReference type="EMBL" id="BSDP01000001">
    <property type="protein sequence ID" value="GLI28349.1"/>
    <property type="molecule type" value="Genomic_DNA"/>
</dbReference>
<dbReference type="AlphaFoldDB" id="A0A9W6FPS8"/>